<reference evidence="2 3" key="1">
    <citation type="submission" date="2020-03" db="EMBL/GenBank/DDBJ databases">
        <title>Genomic Encyclopedia of Type Strains, Phase IV (KMG-IV): sequencing the most valuable type-strain genomes for metagenomic binning, comparative biology and taxonomic classification.</title>
        <authorList>
            <person name="Goeker M."/>
        </authorList>
    </citation>
    <scope>NUCLEOTIDE SEQUENCE [LARGE SCALE GENOMIC DNA]</scope>
    <source>
        <strain evidence="2 3">DSM 19867</strain>
    </source>
</reference>
<evidence type="ECO:0000313" key="2">
    <source>
        <dbReference type="EMBL" id="NIK87189.1"/>
    </source>
</evidence>
<comment type="caution">
    <text evidence="2">The sequence shown here is derived from an EMBL/GenBank/DDBJ whole genome shotgun (WGS) entry which is preliminary data.</text>
</comment>
<name>A0A846MVE6_9PROT</name>
<gene>
    <name evidence="2" type="ORF">FHS83_000507</name>
</gene>
<dbReference type="Proteomes" id="UP000570514">
    <property type="component" value="Unassembled WGS sequence"/>
</dbReference>
<proteinExistence type="predicted"/>
<evidence type="ECO:0000313" key="3">
    <source>
        <dbReference type="Proteomes" id="UP000570514"/>
    </source>
</evidence>
<protein>
    <submittedName>
        <fullName evidence="2">Uncharacterized protein</fullName>
    </submittedName>
</protein>
<feature type="chain" id="PRO_5032753732" evidence="1">
    <location>
        <begin position="21"/>
        <end position="112"/>
    </location>
</feature>
<accession>A0A846MVE6</accession>
<keyword evidence="3" id="KW-1185">Reference proteome</keyword>
<feature type="signal peptide" evidence="1">
    <location>
        <begin position="1"/>
        <end position="20"/>
    </location>
</feature>
<organism evidence="2 3">
    <name type="scientific">Rhizomicrobium palustre</name>
    <dbReference type="NCBI Taxonomy" id="189966"/>
    <lineage>
        <taxon>Bacteria</taxon>
        <taxon>Pseudomonadati</taxon>
        <taxon>Pseudomonadota</taxon>
        <taxon>Alphaproteobacteria</taxon>
        <taxon>Micropepsales</taxon>
        <taxon>Micropepsaceae</taxon>
        <taxon>Rhizomicrobium</taxon>
    </lineage>
</organism>
<dbReference type="RefSeq" id="WP_167080571.1">
    <property type="nucleotide sequence ID" value="NZ_BAAADC010000001.1"/>
</dbReference>
<dbReference type="EMBL" id="JAASRM010000001">
    <property type="protein sequence ID" value="NIK87189.1"/>
    <property type="molecule type" value="Genomic_DNA"/>
</dbReference>
<dbReference type="AlphaFoldDB" id="A0A846MVE6"/>
<evidence type="ECO:0000256" key="1">
    <source>
        <dbReference type="SAM" id="SignalP"/>
    </source>
</evidence>
<sequence length="112" mass="11304">MKYLLLAGAAAFLLAPMAFADTLNITSTTDTVQPAGKISSKSGTAFNPGTNKIIFKALGKTCTLNSSGNPWNAGAGAGCNYEVTIDNSAQTINLTSNGKGCTVAADVPAACK</sequence>
<keyword evidence="1" id="KW-0732">Signal</keyword>